<name>A0A2T4J578_FUSBL</name>
<proteinExistence type="predicted"/>
<protein>
    <submittedName>
        <fullName evidence="2">SIMPL domain-containing protein</fullName>
    </submittedName>
</protein>
<keyword evidence="3" id="KW-1185">Reference proteome</keyword>
<dbReference type="PANTHER" id="PTHR34387">
    <property type="entry name" value="SLR1258 PROTEIN"/>
    <property type="match status" value="1"/>
</dbReference>
<dbReference type="GO" id="GO:0006974">
    <property type="term" value="P:DNA damage response"/>
    <property type="evidence" value="ECO:0007669"/>
    <property type="project" value="TreeGrafter"/>
</dbReference>
<dbReference type="InterPro" id="IPR007497">
    <property type="entry name" value="SIMPL/DUF541"/>
</dbReference>
<evidence type="ECO:0000256" key="1">
    <source>
        <dbReference type="SAM" id="SignalP"/>
    </source>
</evidence>
<sequence>MTLAPGLVALAMALPFAAAAQAEAATITVTGEASTAAAPDMATLSIGVTKVGETAAAALADNTAQMQAVIDRLKAAGIEPRDIQTTGLSINPNWPGYDSSVSGGPTIAGYTATNIVTVQVRALDGLGAVIDAAVSDGGNTLNGLTFGLADPRPALDAARKEAVADAKAKADLLAGAAGLGLGPIVSLTEGGGYGAPVPMFKADSAAAAVPVEQGAISYTASVTVVYEVAQ</sequence>
<dbReference type="PANTHER" id="PTHR34387:SF1">
    <property type="entry name" value="PERIPLASMIC IMMUNOGENIC PROTEIN"/>
    <property type="match status" value="1"/>
</dbReference>
<dbReference type="InterPro" id="IPR052022">
    <property type="entry name" value="26kDa_periplasmic_antigen"/>
</dbReference>
<feature type="signal peptide" evidence="1">
    <location>
        <begin position="1"/>
        <end position="24"/>
    </location>
</feature>
<keyword evidence="1" id="KW-0732">Signal</keyword>
<dbReference type="Proteomes" id="UP000241362">
    <property type="component" value="Unassembled WGS sequence"/>
</dbReference>
<dbReference type="Gene3D" id="3.30.70.2970">
    <property type="entry name" value="Protein of unknown function (DUF541), domain 2"/>
    <property type="match status" value="1"/>
</dbReference>
<dbReference type="EMBL" id="PZKE01000021">
    <property type="protein sequence ID" value="PTE13027.1"/>
    <property type="molecule type" value="Genomic_DNA"/>
</dbReference>
<organism evidence="2 3">
    <name type="scientific">Fuscovulum blasticum DSM 2131</name>
    <dbReference type="NCBI Taxonomy" id="1188250"/>
    <lineage>
        <taxon>Bacteria</taxon>
        <taxon>Pseudomonadati</taxon>
        <taxon>Pseudomonadota</taxon>
        <taxon>Alphaproteobacteria</taxon>
        <taxon>Rhodobacterales</taxon>
        <taxon>Paracoccaceae</taxon>
        <taxon>Pseudogemmobacter</taxon>
    </lineage>
</organism>
<dbReference type="Pfam" id="PF04402">
    <property type="entry name" value="SIMPL"/>
    <property type="match status" value="1"/>
</dbReference>
<evidence type="ECO:0000313" key="3">
    <source>
        <dbReference type="Proteomes" id="UP000241362"/>
    </source>
</evidence>
<reference evidence="2 3" key="1">
    <citation type="submission" date="2018-03" db="EMBL/GenBank/DDBJ databases">
        <title>Rhodobacter blasticus.</title>
        <authorList>
            <person name="Meyer T.E."/>
            <person name="Miller S."/>
            <person name="Lodha T."/>
            <person name="Gandham S."/>
            <person name="Chintalapati S."/>
            <person name="Chintalapati V.R."/>
        </authorList>
    </citation>
    <scope>NUCLEOTIDE SEQUENCE [LARGE SCALE GENOMIC DNA]</scope>
    <source>
        <strain evidence="2 3">DSM 2131</strain>
    </source>
</reference>
<evidence type="ECO:0000313" key="2">
    <source>
        <dbReference type="EMBL" id="PTE13027.1"/>
    </source>
</evidence>
<accession>A0A2T4J578</accession>
<feature type="chain" id="PRO_5015449529" evidence="1">
    <location>
        <begin position="25"/>
        <end position="230"/>
    </location>
</feature>
<dbReference type="AlphaFoldDB" id="A0A2T4J578"/>
<gene>
    <name evidence="2" type="ORF">C5F44_15570</name>
</gene>
<dbReference type="Gene3D" id="3.30.110.170">
    <property type="entry name" value="Protein of unknown function (DUF541), domain 1"/>
    <property type="match status" value="1"/>
</dbReference>
<comment type="caution">
    <text evidence="2">The sequence shown here is derived from an EMBL/GenBank/DDBJ whole genome shotgun (WGS) entry which is preliminary data.</text>
</comment>